<feature type="transmembrane region" description="Helical" evidence="7">
    <location>
        <begin position="209"/>
        <end position="225"/>
    </location>
</feature>
<keyword evidence="3 7" id="KW-0812">Transmembrane</keyword>
<comment type="function">
    <text evidence="7">Involved in the lipid remodeling steps of GPI-anchor maturation.</text>
</comment>
<keyword evidence="5 7" id="KW-1133">Transmembrane helix</keyword>
<evidence type="ECO:0000256" key="4">
    <source>
        <dbReference type="ARBA" id="ARBA00022729"/>
    </source>
</evidence>
<comment type="caution">
    <text evidence="8">The sequence shown here is derived from an EMBL/GenBank/DDBJ whole genome shotgun (WGS) entry which is preliminary data.</text>
</comment>
<feature type="non-terminal residue" evidence="8">
    <location>
        <position position="1"/>
    </location>
</feature>
<comment type="similarity">
    <text evidence="7">Belongs to the PGAP3 family.</text>
</comment>
<evidence type="ECO:0000256" key="3">
    <source>
        <dbReference type="ARBA" id="ARBA00022692"/>
    </source>
</evidence>
<keyword evidence="6 7" id="KW-0472">Membrane</keyword>
<accession>A0A371H4E4</accession>
<dbReference type="GO" id="GO:0000139">
    <property type="term" value="C:Golgi membrane"/>
    <property type="evidence" value="ECO:0007669"/>
    <property type="project" value="UniProtKB-SubCell"/>
</dbReference>
<name>A0A371H4E4_MUCPR</name>
<reference evidence="8" key="1">
    <citation type="submission" date="2018-05" db="EMBL/GenBank/DDBJ databases">
        <title>Draft genome of Mucuna pruriens seed.</title>
        <authorList>
            <person name="Nnadi N.E."/>
            <person name="Vos R."/>
            <person name="Hasami M.H."/>
            <person name="Devisetty U.K."/>
            <person name="Aguiy J.C."/>
        </authorList>
    </citation>
    <scope>NUCLEOTIDE SEQUENCE [LARGE SCALE GENOMIC DNA]</scope>
    <source>
        <strain evidence="8">JCA_2017</strain>
    </source>
</reference>
<evidence type="ECO:0000313" key="9">
    <source>
        <dbReference type="Proteomes" id="UP000257109"/>
    </source>
</evidence>
<evidence type="ECO:0000256" key="1">
    <source>
        <dbReference type="ARBA" id="ARBA00004127"/>
    </source>
</evidence>
<dbReference type="InterPro" id="IPR007217">
    <property type="entry name" value="Per1-like"/>
</dbReference>
<dbReference type="AlphaFoldDB" id="A0A371H4E4"/>
<feature type="transmembrane region" description="Helical" evidence="7">
    <location>
        <begin position="159"/>
        <end position="179"/>
    </location>
</feature>
<protein>
    <recommendedName>
        <fullName evidence="7">Post-GPI attachment to proteins factor 3</fullName>
    </recommendedName>
</protein>
<dbReference type="OrthoDB" id="419770at2759"/>
<keyword evidence="2 7" id="KW-0337">GPI-anchor biosynthesis</keyword>
<keyword evidence="4 7" id="KW-0732">Signal</keyword>
<keyword evidence="7" id="KW-0333">Golgi apparatus</keyword>
<dbReference type="GO" id="GO:0016788">
    <property type="term" value="F:hydrolase activity, acting on ester bonds"/>
    <property type="evidence" value="ECO:0007669"/>
    <property type="project" value="TreeGrafter"/>
</dbReference>
<feature type="transmembrane region" description="Helical" evidence="7">
    <location>
        <begin position="294"/>
        <end position="310"/>
    </location>
</feature>
<dbReference type="Proteomes" id="UP000257109">
    <property type="component" value="Unassembled WGS sequence"/>
</dbReference>
<dbReference type="GO" id="GO:0005789">
    <property type="term" value="C:endoplasmic reticulum membrane"/>
    <property type="evidence" value="ECO:0007669"/>
    <property type="project" value="TreeGrafter"/>
</dbReference>
<feature type="transmembrane region" description="Helical" evidence="7">
    <location>
        <begin position="125"/>
        <end position="147"/>
    </location>
</feature>
<feature type="transmembrane region" description="Helical" evidence="7">
    <location>
        <begin position="322"/>
        <end position="340"/>
    </location>
</feature>
<feature type="transmembrane region" description="Helical" evidence="7">
    <location>
        <begin position="237"/>
        <end position="256"/>
    </location>
</feature>
<evidence type="ECO:0000313" key="8">
    <source>
        <dbReference type="EMBL" id="RDX97704.1"/>
    </source>
</evidence>
<feature type="signal peptide" evidence="7">
    <location>
        <begin position="1"/>
        <end position="22"/>
    </location>
</feature>
<feature type="chain" id="PRO_5016480246" description="Post-GPI attachment to proteins factor 3" evidence="7">
    <location>
        <begin position="23"/>
        <end position="356"/>
    </location>
</feature>
<evidence type="ECO:0000256" key="5">
    <source>
        <dbReference type="ARBA" id="ARBA00022989"/>
    </source>
</evidence>
<dbReference type="Pfam" id="PF04080">
    <property type="entry name" value="Per1"/>
    <property type="match status" value="1"/>
</dbReference>
<evidence type="ECO:0000256" key="6">
    <source>
        <dbReference type="ARBA" id="ARBA00023136"/>
    </source>
</evidence>
<dbReference type="STRING" id="157652.A0A371H4E4"/>
<dbReference type="PANTHER" id="PTHR13148">
    <property type="entry name" value="PER1-RELATED"/>
    <property type="match status" value="1"/>
</dbReference>
<keyword evidence="9" id="KW-1185">Reference proteome</keyword>
<feature type="transmembrane region" description="Helical" evidence="7">
    <location>
        <begin position="262"/>
        <end position="282"/>
    </location>
</feature>
<evidence type="ECO:0000256" key="7">
    <source>
        <dbReference type="RuleBase" id="RU365066"/>
    </source>
</evidence>
<evidence type="ECO:0000256" key="2">
    <source>
        <dbReference type="ARBA" id="ARBA00022502"/>
    </source>
</evidence>
<dbReference type="GO" id="GO:0006506">
    <property type="term" value="P:GPI anchor biosynthetic process"/>
    <property type="evidence" value="ECO:0007669"/>
    <property type="project" value="UniProtKB-KW"/>
</dbReference>
<proteinExistence type="inferred from homology"/>
<gene>
    <name evidence="8" type="primary">pgap3</name>
    <name evidence="8" type="ORF">CR513_19496</name>
</gene>
<dbReference type="EMBL" id="QJKJ01003582">
    <property type="protein sequence ID" value="RDX97704.1"/>
    <property type="molecule type" value="Genomic_DNA"/>
</dbReference>
<organism evidence="8 9">
    <name type="scientific">Mucuna pruriens</name>
    <name type="common">Velvet bean</name>
    <name type="synonym">Dolichos pruriens</name>
    <dbReference type="NCBI Taxonomy" id="157652"/>
    <lineage>
        <taxon>Eukaryota</taxon>
        <taxon>Viridiplantae</taxon>
        <taxon>Streptophyta</taxon>
        <taxon>Embryophyta</taxon>
        <taxon>Tracheophyta</taxon>
        <taxon>Spermatophyta</taxon>
        <taxon>Magnoliopsida</taxon>
        <taxon>eudicotyledons</taxon>
        <taxon>Gunneridae</taxon>
        <taxon>Pentapetalae</taxon>
        <taxon>rosids</taxon>
        <taxon>fabids</taxon>
        <taxon>Fabales</taxon>
        <taxon>Fabaceae</taxon>
        <taxon>Papilionoideae</taxon>
        <taxon>50 kb inversion clade</taxon>
        <taxon>NPAAA clade</taxon>
        <taxon>indigoferoid/millettioid clade</taxon>
        <taxon>Phaseoleae</taxon>
        <taxon>Mucuna</taxon>
    </lineage>
</organism>
<comment type="subcellular location">
    <subcellularLocation>
        <location evidence="1">Endomembrane system</location>
        <topology evidence="1">Multi-pass membrane protein</topology>
    </subcellularLocation>
    <subcellularLocation>
        <location evidence="7">Golgi apparatus membrane</location>
        <topology evidence="7">Multi-pass membrane protein</topology>
    </subcellularLocation>
</comment>
<sequence length="356" mass="41235">MLDGCVCAFLLVLSWSVEVIDASAGDADPRYRGCVTQCQETGCVGQRCFPSCKLSSDGELIDRPWYMQQEPLYLQWKKWDCQSDCRYYCMLDREKERESHNLGPVKYHGKWPFSRIYGMQEPASVAFSCLNLAMHFHGWVSFFILIYYKLPLKDGKKAYYEYAGLWHMYGLLSLNSWLWSAVFHSRLKFHCLCVLLYCRDVDLTEKLDYSSAVVLLGYSLILAILRTFSVRDEATKVMVAAPLIAFVTTHVMYINFYLLDYGWNMIVCVVMAVAQLAMWAVWAGVSNHPSRWKLWLVVTAGGLAMLLEIYDFPPYQGLFDAHAIWHSTTIPLTYIWWSFIRDDAEFRTSDLLKKAK</sequence>
<dbReference type="PANTHER" id="PTHR13148:SF0">
    <property type="entry name" value="POST-GPI ATTACHMENT TO PROTEINS FACTOR 3"/>
    <property type="match status" value="1"/>
</dbReference>